<feature type="domain" description="Endonuclease/exonuclease/phosphatase" evidence="1">
    <location>
        <begin position="8"/>
        <end position="97"/>
    </location>
</feature>
<organism evidence="2">
    <name type="scientific">Sesamum latifolium</name>
    <dbReference type="NCBI Taxonomy" id="2727402"/>
    <lineage>
        <taxon>Eukaryota</taxon>
        <taxon>Viridiplantae</taxon>
        <taxon>Streptophyta</taxon>
        <taxon>Embryophyta</taxon>
        <taxon>Tracheophyta</taxon>
        <taxon>Spermatophyta</taxon>
        <taxon>Magnoliopsida</taxon>
        <taxon>eudicotyledons</taxon>
        <taxon>Gunneridae</taxon>
        <taxon>Pentapetalae</taxon>
        <taxon>asterids</taxon>
        <taxon>lamiids</taxon>
        <taxon>Lamiales</taxon>
        <taxon>Pedaliaceae</taxon>
        <taxon>Sesamum</taxon>
    </lineage>
</organism>
<reference evidence="2" key="1">
    <citation type="submission" date="2020-06" db="EMBL/GenBank/DDBJ databases">
        <authorList>
            <person name="Li T."/>
            <person name="Hu X."/>
            <person name="Zhang T."/>
            <person name="Song X."/>
            <person name="Zhang H."/>
            <person name="Dai N."/>
            <person name="Sheng W."/>
            <person name="Hou X."/>
            <person name="Wei L."/>
        </authorList>
    </citation>
    <scope>NUCLEOTIDE SEQUENCE</scope>
    <source>
        <strain evidence="2">KEN1</strain>
        <tissue evidence="2">Leaf</tissue>
    </source>
</reference>
<dbReference type="SUPFAM" id="SSF56219">
    <property type="entry name" value="DNase I-like"/>
    <property type="match status" value="1"/>
</dbReference>
<dbReference type="PANTHER" id="PTHR35218:SF9">
    <property type="entry name" value="ENDONUCLEASE_EXONUCLEASE_PHOSPHATASE DOMAIN-CONTAINING PROTEIN"/>
    <property type="match status" value="1"/>
</dbReference>
<dbReference type="EMBL" id="JACGWN010000001">
    <property type="protein sequence ID" value="KAL0461285.1"/>
    <property type="molecule type" value="Genomic_DNA"/>
</dbReference>
<protein>
    <recommendedName>
        <fullName evidence="1">Endonuclease/exonuclease/phosphatase domain-containing protein</fullName>
    </recommendedName>
</protein>
<dbReference type="Pfam" id="PF03372">
    <property type="entry name" value="Exo_endo_phos"/>
    <property type="match status" value="1"/>
</dbReference>
<name>A0AAW2Y682_9LAMI</name>
<dbReference type="InterPro" id="IPR005135">
    <property type="entry name" value="Endo/exonuclease/phosphatase"/>
</dbReference>
<accession>A0AAW2Y682</accession>
<comment type="caution">
    <text evidence="2">The sequence shown here is derived from an EMBL/GenBank/DDBJ whole genome shotgun (WGS) entry which is preliminary data.</text>
</comment>
<dbReference type="PANTHER" id="PTHR35218">
    <property type="entry name" value="RNASE H DOMAIN-CONTAINING PROTEIN"/>
    <property type="match status" value="1"/>
</dbReference>
<dbReference type="InterPro" id="IPR036691">
    <property type="entry name" value="Endo/exonu/phosph_ase_sf"/>
</dbReference>
<dbReference type="AlphaFoldDB" id="A0AAW2Y682"/>
<evidence type="ECO:0000313" key="2">
    <source>
        <dbReference type="EMBL" id="KAL0461285.1"/>
    </source>
</evidence>
<dbReference type="Gene3D" id="3.60.10.10">
    <property type="entry name" value="Endonuclease/exonuclease/phosphatase"/>
    <property type="match status" value="1"/>
</dbReference>
<reference evidence="2" key="2">
    <citation type="journal article" date="2024" name="Plant">
        <title>Genomic evolution and insights into agronomic trait innovations of Sesamum species.</title>
        <authorList>
            <person name="Miao H."/>
            <person name="Wang L."/>
            <person name="Qu L."/>
            <person name="Liu H."/>
            <person name="Sun Y."/>
            <person name="Le M."/>
            <person name="Wang Q."/>
            <person name="Wei S."/>
            <person name="Zheng Y."/>
            <person name="Lin W."/>
            <person name="Duan Y."/>
            <person name="Cao H."/>
            <person name="Xiong S."/>
            <person name="Wang X."/>
            <person name="Wei L."/>
            <person name="Li C."/>
            <person name="Ma Q."/>
            <person name="Ju M."/>
            <person name="Zhao R."/>
            <person name="Li G."/>
            <person name="Mu C."/>
            <person name="Tian Q."/>
            <person name="Mei H."/>
            <person name="Zhang T."/>
            <person name="Gao T."/>
            <person name="Zhang H."/>
        </authorList>
    </citation>
    <scope>NUCLEOTIDE SEQUENCE</scope>
    <source>
        <strain evidence="2">KEN1</strain>
    </source>
</reference>
<proteinExistence type="predicted"/>
<gene>
    <name evidence="2" type="ORF">Slati_0016100</name>
</gene>
<evidence type="ECO:0000259" key="1">
    <source>
        <dbReference type="Pfam" id="PF03372"/>
    </source>
</evidence>
<sequence length="128" mass="14567">MFGINVDSSGKGGGMILLWHKHVNVTVHPYSISHIDVVVAKEDGTEGWRFTRIYGHPEAARRTETWDLLRCLRRSSTRPWLCVGDFNEILSNDEKTGAPHPRKQIEVFRVCLADCQLLDLGFQGQKFT</sequence>
<dbReference type="GO" id="GO:0003824">
    <property type="term" value="F:catalytic activity"/>
    <property type="evidence" value="ECO:0007669"/>
    <property type="project" value="InterPro"/>
</dbReference>